<protein>
    <recommendedName>
        <fullName evidence="2">Coenzyme Q-binding protein COQ10 START domain-containing protein</fullName>
    </recommendedName>
</protein>
<dbReference type="PANTHER" id="PTHR34060:SF1">
    <property type="entry name" value="POLYKETIDE CYCLASE _ DEHYDRASE AND LIPID TRANSPORT PROTEIN"/>
    <property type="match status" value="1"/>
</dbReference>
<dbReference type="InterPro" id="IPR005031">
    <property type="entry name" value="COQ10_START"/>
</dbReference>
<dbReference type="SUPFAM" id="SSF55961">
    <property type="entry name" value="Bet v1-like"/>
    <property type="match status" value="1"/>
</dbReference>
<reference evidence="3" key="1">
    <citation type="submission" date="2023-01" db="EMBL/GenBank/DDBJ databases">
        <title>Metagenome sequencing of chrysophaentin producing Chrysophaeum taylorii.</title>
        <authorList>
            <person name="Davison J."/>
            <person name="Bewley C."/>
        </authorList>
    </citation>
    <scope>NUCLEOTIDE SEQUENCE</scope>
    <source>
        <strain evidence="3">NIES-1699</strain>
    </source>
</reference>
<sequence>MWRRRPPPSVVVVGSTSDTVGSLSEEVCLVPGEVVSRVDVAPNNARRIYCGVDIPADTDIVYGLLTDYEALENVVPNLVVNEVLERQASGARLRQVGSAQVLPGLNFRASMVLEVRELPDGINEAEVGGFPATGELRRGVYPQPWSRGNGRDVAMQSIPGDDGDFTLYQGLWRAQSLPSCAIDGKNATRLTFAVEIQPRPWLPVALIESRIARDLATNMKAMAAEAARRDQKAEQQSEDDLVAQAREQLEESIRGVERGGWGAGRARVEAIETAVDSLARAHALRGQWYSFDSRLSGTWRVVFSSRLAALARGHSTDRDELVVARSALARLLPRRAATTLGRVALNSIHLEIDGTTLDTIVAFRAPFAAPALRLEYLFVAPKRGFAVTMICDKIRFEPANEGLRGFAPRPALRTAWLAPFSSSSRTDDRNRGPPDNVVSFDLIHADDSLLITLDDANDLKICQRTTPPDQQQPSAWRRPFNKRQHF</sequence>
<dbReference type="PANTHER" id="PTHR34060">
    <property type="entry name" value="POLYKETIDE CYCLASE / DEHYDRASE AND LIPID TRANSPORT PROTEIN"/>
    <property type="match status" value="1"/>
</dbReference>
<feature type="domain" description="Coenzyme Q-binding protein COQ10 START" evidence="2">
    <location>
        <begin position="54"/>
        <end position="222"/>
    </location>
</feature>
<evidence type="ECO:0000259" key="2">
    <source>
        <dbReference type="Pfam" id="PF03364"/>
    </source>
</evidence>
<dbReference type="Proteomes" id="UP001230188">
    <property type="component" value="Unassembled WGS sequence"/>
</dbReference>
<evidence type="ECO:0000313" key="4">
    <source>
        <dbReference type="Proteomes" id="UP001230188"/>
    </source>
</evidence>
<dbReference type="Pfam" id="PF03364">
    <property type="entry name" value="Polyketide_cyc"/>
    <property type="match status" value="1"/>
</dbReference>
<gene>
    <name evidence="3" type="ORF">CTAYLR_007302</name>
</gene>
<name>A0AAD7UK79_9STRA</name>
<keyword evidence="4" id="KW-1185">Reference proteome</keyword>
<dbReference type="AlphaFoldDB" id="A0AAD7UK79"/>
<feature type="region of interest" description="Disordered" evidence="1">
    <location>
        <begin position="464"/>
        <end position="486"/>
    </location>
</feature>
<evidence type="ECO:0000256" key="1">
    <source>
        <dbReference type="SAM" id="MobiDB-lite"/>
    </source>
</evidence>
<proteinExistence type="predicted"/>
<dbReference type="Gene3D" id="3.30.530.20">
    <property type="match status" value="1"/>
</dbReference>
<feature type="compositionally biased region" description="Polar residues" evidence="1">
    <location>
        <begin position="464"/>
        <end position="474"/>
    </location>
</feature>
<dbReference type="EMBL" id="JAQMWT010000200">
    <property type="protein sequence ID" value="KAJ8607686.1"/>
    <property type="molecule type" value="Genomic_DNA"/>
</dbReference>
<accession>A0AAD7UK79</accession>
<evidence type="ECO:0000313" key="3">
    <source>
        <dbReference type="EMBL" id="KAJ8607686.1"/>
    </source>
</evidence>
<comment type="caution">
    <text evidence="3">The sequence shown here is derived from an EMBL/GenBank/DDBJ whole genome shotgun (WGS) entry which is preliminary data.</text>
</comment>
<dbReference type="InterPro" id="IPR023393">
    <property type="entry name" value="START-like_dom_sf"/>
</dbReference>
<organism evidence="3 4">
    <name type="scientific">Chrysophaeum taylorii</name>
    <dbReference type="NCBI Taxonomy" id="2483200"/>
    <lineage>
        <taxon>Eukaryota</taxon>
        <taxon>Sar</taxon>
        <taxon>Stramenopiles</taxon>
        <taxon>Ochrophyta</taxon>
        <taxon>Pelagophyceae</taxon>
        <taxon>Pelagomonadales</taxon>
        <taxon>Pelagomonadaceae</taxon>
        <taxon>Chrysophaeum</taxon>
    </lineage>
</organism>